<dbReference type="GO" id="GO:0051903">
    <property type="term" value="F:S-(hydroxymethyl)glutathione dehydrogenase [NAD(P)+] activity"/>
    <property type="evidence" value="ECO:0007669"/>
    <property type="project" value="TreeGrafter"/>
</dbReference>
<evidence type="ECO:0000256" key="5">
    <source>
        <dbReference type="RuleBase" id="RU361277"/>
    </source>
</evidence>
<dbReference type="EMBL" id="QWIT01000469">
    <property type="protein sequence ID" value="RMZ23671.1"/>
    <property type="molecule type" value="Genomic_DNA"/>
</dbReference>
<evidence type="ECO:0000313" key="9">
    <source>
        <dbReference type="Proteomes" id="UP000281677"/>
    </source>
</evidence>
<keyword evidence="2 5" id="KW-0862">Zinc</keyword>
<keyword evidence="1 5" id="KW-0479">Metal-binding</keyword>
<keyword evidence="4" id="KW-0520">NAD</keyword>
<evidence type="ECO:0000256" key="2">
    <source>
        <dbReference type="ARBA" id="ARBA00022833"/>
    </source>
</evidence>
<dbReference type="Pfam" id="PF08240">
    <property type="entry name" value="ADH_N"/>
    <property type="match status" value="1"/>
</dbReference>
<evidence type="ECO:0000256" key="1">
    <source>
        <dbReference type="ARBA" id="ARBA00022723"/>
    </source>
</evidence>
<accession>A0A3M7IDS1</accession>
<dbReference type="PROSITE" id="PS00059">
    <property type="entry name" value="ADH_ZINC"/>
    <property type="match status" value="1"/>
</dbReference>
<comment type="caution">
    <text evidence="8">The sequence shown here is derived from an EMBL/GenBank/DDBJ whole genome shotgun (WGS) entry which is preliminary data.</text>
</comment>
<organism evidence="8 9">
    <name type="scientific">Hortaea werneckii</name>
    <name type="common">Black yeast</name>
    <name type="synonym">Cladosporium werneckii</name>
    <dbReference type="NCBI Taxonomy" id="91943"/>
    <lineage>
        <taxon>Eukaryota</taxon>
        <taxon>Fungi</taxon>
        <taxon>Dikarya</taxon>
        <taxon>Ascomycota</taxon>
        <taxon>Pezizomycotina</taxon>
        <taxon>Dothideomycetes</taxon>
        <taxon>Dothideomycetidae</taxon>
        <taxon>Mycosphaerellales</taxon>
        <taxon>Teratosphaeriaceae</taxon>
        <taxon>Hortaea</taxon>
    </lineage>
</organism>
<reference evidence="8 9" key="1">
    <citation type="journal article" date="2018" name="BMC Genomics">
        <title>Genomic evidence for intraspecific hybridization in a clonal and extremely halotolerant yeast.</title>
        <authorList>
            <person name="Gostincar C."/>
            <person name="Stajich J.E."/>
            <person name="Zupancic J."/>
            <person name="Zalar P."/>
            <person name="Gunde-Cimerman N."/>
        </authorList>
    </citation>
    <scope>NUCLEOTIDE SEQUENCE [LARGE SCALE GENOMIC DNA]</scope>
    <source>
        <strain evidence="8 9">EXF-120</strain>
    </source>
</reference>
<evidence type="ECO:0000313" key="8">
    <source>
        <dbReference type="EMBL" id="RMZ23671.1"/>
    </source>
</evidence>
<evidence type="ECO:0000259" key="7">
    <source>
        <dbReference type="Pfam" id="PF08240"/>
    </source>
</evidence>
<comment type="cofactor">
    <cofactor evidence="5">
        <name>Zn(2+)</name>
        <dbReference type="ChEBI" id="CHEBI:29105"/>
    </cofactor>
</comment>
<dbReference type="OrthoDB" id="1560166at2759"/>
<name>A0A3M7IDS1_HORWE</name>
<dbReference type="InterPro" id="IPR036291">
    <property type="entry name" value="NAD(P)-bd_dom_sf"/>
</dbReference>
<dbReference type="AlphaFoldDB" id="A0A3M7IDS1"/>
<dbReference type="Proteomes" id="UP000281677">
    <property type="component" value="Unassembled WGS sequence"/>
</dbReference>
<dbReference type="GO" id="GO:0005829">
    <property type="term" value="C:cytosol"/>
    <property type="evidence" value="ECO:0007669"/>
    <property type="project" value="TreeGrafter"/>
</dbReference>
<dbReference type="InterPro" id="IPR011032">
    <property type="entry name" value="GroES-like_sf"/>
</dbReference>
<feature type="domain" description="Alcohol dehydrogenase-like N-terminal" evidence="7">
    <location>
        <begin position="28"/>
        <end position="123"/>
    </location>
</feature>
<evidence type="ECO:0008006" key="10">
    <source>
        <dbReference type="Google" id="ProtNLM"/>
    </source>
</evidence>
<dbReference type="InterPro" id="IPR002328">
    <property type="entry name" value="ADH_Zn_CS"/>
</dbReference>
<dbReference type="SUPFAM" id="SSF50129">
    <property type="entry name" value="GroES-like"/>
    <property type="match status" value="1"/>
</dbReference>
<dbReference type="InterPro" id="IPR013149">
    <property type="entry name" value="ADH-like_C"/>
</dbReference>
<evidence type="ECO:0000259" key="6">
    <source>
        <dbReference type="Pfam" id="PF00107"/>
    </source>
</evidence>
<dbReference type="SUPFAM" id="SSF51735">
    <property type="entry name" value="NAD(P)-binding Rossmann-fold domains"/>
    <property type="match status" value="1"/>
</dbReference>
<dbReference type="GO" id="GO:0046294">
    <property type="term" value="P:formaldehyde catabolic process"/>
    <property type="evidence" value="ECO:0007669"/>
    <property type="project" value="TreeGrafter"/>
</dbReference>
<dbReference type="PANTHER" id="PTHR43880">
    <property type="entry name" value="ALCOHOL DEHYDROGENASE"/>
    <property type="match status" value="1"/>
</dbReference>
<dbReference type="PANTHER" id="PTHR43880:SF12">
    <property type="entry name" value="ALCOHOL DEHYDROGENASE CLASS-3"/>
    <property type="match status" value="1"/>
</dbReference>
<evidence type="ECO:0000256" key="4">
    <source>
        <dbReference type="ARBA" id="ARBA00023027"/>
    </source>
</evidence>
<sequence>MSIRTEAYVARSDSLKLESVEYLEPEGNELLVDIVAASLCHSDVKAAEGSFHMKPPMILGHEAAGYVRAVGKAVSYVKPGDAVVLAYAHCGQCRRCLSGRQPYCENMFGLNFGGGRGSHGDVVARDANGERLNGMLFGQSSMSRIALVRESSCVKVECSREELQKFASLGCGVQTGAGAILARNVTKPAAGSSIVIFGGGAVGLAALSAAKLTNPACLVLVDNSSAKLDMIPEEILQGVQVMNTIGKSPEVIAADLKRLTPTGQGMDYAIDGVGNESVVLAAHLCLDKLGTMLIVGGSPTAKLSPKIEGHLVGGLSTRGTHQGDSVSRVMIPHLINLWRAGKFPFDQFLTAFKFEELQKALDETHAGRVIKPILVLTLRGLYLILLGLFPLCVPLAALCESDAFTTKDVECAANSEIHLAIAKSLYKLQVLKVTPAAGIGHWDRADFGEV</sequence>
<proteinExistence type="inferred from homology"/>
<gene>
    <name evidence="8" type="ORF">D0859_12299</name>
</gene>
<protein>
    <recommendedName>
        <fullName evidence="10">Enoyl reductase (ER) domain-containing protein</fullName>
    </recommendedName>
</protein>
<feature type="domain" description="Alcohol dehydrogenase-like C-terminal" evidence="6">
    <location>
        <begin position="201"/>
        <end position="324"/>
    </location>
</feature>
<evidence type="ECO:0000256" key="3">
    <source>
        <dbReference type="ARBA" id="ARBA00023002"/>
    </source>
</evidence>
<dbReference type="VEuPathDB" id="FungiDB:BTJ68_07601"/>
<dbReference type="Gene3D" id="3.90.180.10">
    <property type="entry name" value="Medium-chain alcohol dehydrogenases, catalytic domain"/>
    <property type="match status" value="1"/>
</dbReference>
<dbReference type="GO" id="GO:0008270">
    <property type="term" value="F:zinc ion binding"/>
    <property type="evidence" value="ECO:0007669"/>
    <property type="project" value="InterPro"/>
</dbReference>
<dbReference type="InterPro" id="IPR013154">
    <property type="entry name" value="ADH-like_N"/>
</dbReference>
<dbReference type="Gene3D" id="3.40.50.720">
    <property type="entry name" value="NAD(P)-binding Rossmann-like Domain"/>
    <property type="match status" value="1"/>
</dbReference>
<keyword evidence="3" id="KW-0560">Oxidoreductase</keyword>
<dbReference type="Pfam" id="PF00107">
    <property type="entry name" value="ADH_zinc_N"/>
    <property type="match status" value="1"/>
</dbReference>
<comment type="similarity">
    <text evidence="5">Belongs to the zinc-containing alcohol dehydrogenase family.</text>
</comment>